<sequence length="145" mass="16092">MDRLWLYASGFVAWIVLLVMLMFGYGIINAVAWNIGVGDDLVASPWAPIHHRIISMGTWFEGGGEGLITTMQSAEAGMASSDVSAAQREAERQRYEAARNSYQGFLIKTATGVIASYLLLVVLPIEVTRRWRKRPDPPVSHRVLT</sequence>
<keyword evidence="1" id="KW-0812">Transmembrane</keyword>
<dbReference type="EMBL" id="CAGS01000401">
    <property type="protein sequence ID" value="CCF85173.1"/>
    <property type="molecule type" value="Genomic_DNA"/>
</dbReference>
<dbReference type="Proteomes" id="UP000004221">
    <property type="component" value="Unassembled WGS sequence"/>
</dbReference>
<feature type="transmembrane region" description="Helical" evidence="1">
    <location>
        <begin position="12"/>
        <end position="35"/>
    </location>
</feature>
<evidence type="ECO:0000313" key="2">
    <source>
        <dbReference type="EMBL" id="CCF85173.1"/>
    </source>
</evidence>
<gene>
    <name evidence="2" type="ORF">NITHO_460009</name>
</gene>
<reference evidence="2 3" key="1">
    <citation type="journal article" date="2012" name="ISME J.">
        <title>Nitrification expanded: discovery, physiology and genomics of a nitrite-oxidizing bacterium from the phylum Chloroflexi.</title>
        <authorList>
            <person name="Sorokin D.Y."/>
            <person name="Lucker S."/>
            <person name="Vejmelkova D."/>
            <person name="Kostrikina N.A."/>
            <person name="Kleerebezem R."/>
            <person name="Rijpstra W.I."/>
            <person name="Damste J.S."/>
            <person name="Le Paslier D."/>
            <person name="Muyzer G."/>
            <person name="Wagner M."/>
            <person name="van Loosdrecht M.C."/>
            <person name="Daims H."/>
        </authorList>
    </citation>
    <scope>NUCLEOTIDE SEQUENCE [LARGE SCALE GENOMIC DNA]</scope>
    <source>
        <strain evidence="3">none</strain>
    </source>
</reference>
<protein>
    <submittedName>
        <fullName evidence="2">Uncharacterized protein</fullName>
    </submittedName>
</protein>
<dbReference type="AlphaFoldDB" id="I4EKG1"/>
<keyword evidence="1" id="KW-1133">Transmembrane helix</keyword>
<keyword evidence="3" id="KW-1185">Reference proteome</keyword>
<evidence type="ECO:0000256" key="1">
    <source>
        <dbReference type="SAM" id="Phobius"/>
    </source>
</evidence>
<comment type="caution">
    <text evidence="2">The sequence shown here is derived from an EMBL/GenBank/DDBJ whole genome shotgun (WGS) entry which is preliminary data.</text>
</comment>
<evidence type="ECO:0000313" key="3">
    <source>
        <dbReference type="Proteomes" id="UP000004221"/>
    </source>
</evidence>
<dbReference type="RefSeq" id="WP_008479893.1">
    <property type="nucleotide sequence ID" value="NZ_CAGS01000401.1"/>
</dbReference>
<accession>I4EKG1</accession>
<keyword evidence="1" id="KW-0472">Membrane</keyword>
<proteinExistence type="predicted"/>
<organism evidence="2 3">
    <name type="scientific">Nitrolancea hollandica Lb</name>
    <dbReference type="NCBI Taxonomy" id="1129897"/>
    <lineage>
        <taxon>Bacteria</taxon>
        <taxon>Pseudomonadati</taxon>
        <taxon>Thermomicrobiota</taxon>
        <taxon>Thermomicrobia</taxon>
        <taxon>Sphaerobacterales</taxon>
        <taxon>Sphaerobacterineae</taxon>
        <taxon>Sphaerobacteraceae</taxon>
        <taxon>Nitrolancea</taxon>
    </lineage>
</organism>
<feature type="transmembrane region" description="Helical" evidence="1">
    <location>
        <begin position="105"/>
        <end position="125"/>
    </location>
</feature>
<name>I4EKG1_9BACT</name>